<accession>A0AAD5VJ95</accession>
<dbReference type="InterPro" id="IPR032675">
    <property type="entry name" value="LRR_dom_sf"/>
</dbReference>
<dbReference type="EMBL" id="JANIEX010001230">
    <property type="protein sequence ID" value="KAJ3560141.1"/>
    <property type="molecule type" value="Genomic_DNA"/>
</dbReference>
<dbReference type="SUPFAM" id="SSF52047">
    <property type="entry name" value="RNI-like"/>
    <property type="match status" value="1"/>
</dbReference>
<dbReference type="Gene3D" id="3.80.10.10">
    <property type="entry name" value="Ribonuclease Inhibitor"/>
    <property type="match status" value="1"/>
</dbReference>
<dbReference type="Gene3D" id="1.20.1280.50">
    <property type="match status" value="1"/>
</dbReference>
<evidence type="ECO:0000313" key="4">
    <source>
        <dbReference type="EMBL" id="KAJ3560141.1"/>
    </source>
</evidence>
<feature type="domain" description="F-box" evidence="3">
    <location>
        <begin position="71"/>
        <end position="127"/>
    </location>
</feature>
<evidence type="ECO:0000256" key="2">
    <source>
        <dbReference type="SAM" id="MobiDB-lite"/>
    </source>
</evidence>
<dbReference type="PANTHER" id="PTHR38926">
    <property type="entry name" value="F-BOX DOMAIN CONTAINING PROTEIN, EXPRESSED"/>
    <property type="match status" value="1"/>
</dbReference>
<evidence type="ECO:0000256" key="1">
    <source>
        <dbReference type="SAM" id="Coils"/>
    </source>
</evidence>
<sequence length="646" mass="73179">MEQALLPHSSPVNQDDEDLIYTTQALRRLEEQVENISGKVEVLENRLEILQQQRKVLERHIGIQESLRVPISRIPQSLLRKIFMFCLPFTWNPTMSNREAPVLLSQVCRLWRRVAFDTPQLWSSIHITLNTSRHSRFLTYATRKYDAIQLQAISSWLRRSSDLPLSISLVASDPLLAANLTHIVERAAKPYLKLLSSFASRWRTIYFMVYGVDWIETFFSRFTRKDLPLLEKVHIDGIKCNSGKLTKARALEALKGDNSMLRCPKLWCLSLPLLGELMVQVPAPWSQLTTLNLNGAYTCTMFQIMSTLGSCPSLEYLSVCFDIASAGADLALEHAVMLPRLISLSITDHCTSYDCLRFLNHLHAPNIRSIYYDRFAPSPWLSHIITRESLSKGLLKAFRAFISRTKGPIEELSLQYEWLAEGDLYKFLALLPDLKRLSLIGIGNSMARNAIELQSKPAALDDRVLLNLLTIPEKRNIVVVTRDLGDTEEGQAFDDESGESGDSRSRPTNYPVGITRVTDGEGGGDAWQETYNFFCPKLEALHCTSAVFSGQSILRFLQSRSLSNKRFGISRIRGVDITFDSAQEEPPSEVIEEIKELGEEAEISIFLHYMNKEQDSPTPMPPTSVRDGMTLVGFRDHVVSVFNSVF</sequence>
<feature type="coiled-coil region" evidence="1">
    <location>
        <begin position="26"/>
        <end position="60"/>
    </location>
</feature>
<gene>
    <name evidence="4" type="ORF">NP233_g11027</name>
</gene>
<feature type="region of interest" description="Disordered" evidence="2">
    <location>
        <begin position="489"/>
        <end position="512"/>
    </location>
</feature>
<comment type="caution">
    <text evidence="4">The sequence shown here is derived from an EMBL/GenBank/DDBJ whole genome shotgun (WGS) entry which is preliminary data.</text>
</comment>
<dbReference type="AlphaFoldDB" id="A0AAD5VJ95"/>
<dbReference type="PANTHER" id="PTHR38926:SF5">
    <property type="entry name" value="F-BOX AND LEUCINE-RICH REPEAT PROTEIN 6"/>
    <property type="match status" value="1"/>
</dbReference>
<evidence type="ECO:0000313" key="5">
    <source>
        <dbReference type="Proteomes" id="UP001213000"/>
    </source>
</evidence>
<dbReference type="Pfam" id="PF12937">
    <property type="entry name" value="F-box-like"/>
    <property type="match status" value="1"/>
</dbReference>
<evidence type="ECO:0000259" key="3">
    <source>
        <dbReference type="Pfam" id="PF12937"/>
    </source>
</evidence>
<organism evidence="4 5">
    <name type="scientific">Leucocoprinus birnbaumii</name>
    <dbReference type="NCBI Taxonomy" id="56174"/>
    <lineage>
        <taxon>Eukaryota</taxon>
        <taxon>Fungi</taxon>
        <taxon>Dikarya</taxon>
        <taxon>Basidiomycota</taxon>
        <taxon>Agaricomycotina</taxon>
        <taxon>Agaricomycetes</taxon>
        <taxon>Agaricomycetidae</taxon>
        <taxon>Agaricales</taxon>
        <taxon>Agaricineae</taxon>
        <taxon>Agaricaceae</taxon>
        <taxon>Leucocoprinus</taxon>
    </lineage>
</organism>
<dbReference type="InterPro" id="IPR001810">
    <property type="entry name" value="F-box_dom"/>
</dbReference>
<reference evidence="4" key="1">
    <citation type="submission" date="2022-07" db="EMBL/GenBank/DDBJ databases">
        <title>Genome Sequence of Leucocoprinus birnbaumii.</title>
        <authorList>
            <person name="Buettner E."/>
        </authorList>
    </citation>
    <scope>NUCLEOTIDE SEQUENCE</scope>
    <source>
        <strain evidence="4">VT141</strain>
    </source>
</reference>
<feature type="compositionally biased region" description="Acidic residues" evidence="2">
    <location>
        <begin position="489"/>
        <end position="499"/>
    </location>
</feature>
<protein>
    <recommendedName>
        <fullName evidence="3">F-box domain-containing protein</fullName>
    </recommendedName>
</protein>
<dbReference type="Proteomes" id="UP001213000">
    <property type="component" value="Unassembled WGS sequence"/>
</dbReference>
<name>A0AAD5VJ95_9AGAR</name>
<keyword evidence="5" id="KW-1185">Reference proteome</keyword>
<proteinExistence type="predicted"/>
<keyword evidence="1" id="KW-0175">Coiled coil</keyword>